<keyword evidence="1" id="KW-0812">Transmembrane</keyword>
<evidence type="ECO:0000256" key="1">
    <source>
        <dbReference type="SAM" id="Phobius"/>
    </source>
</evidence>
<dbReference type="OrthoDB" id="7745385at2"/>
<feature type="transmembrane region" description="Helical" evidence="1">
    <location>
        <begin position="6"/>
        <end position="25"/>
    </location>
</feature>
<sequence>MSELLNLWWVWTAAALALAVIEVLVPGFIFLGFALGALAMLAVILIAPGLTAPALLAVFAGLSLIAWIGLRLAFRKQSSGARIVHNDINDG</sequence>
<evidence type="ECO:0000313" key="2">
    <source>
        <dbReference type="EMBL" id="GFE50076.1"/>
    </source>
</evidence>
<dbReference type="EMBL" id="BLIV01000003">
    <property type="protein sequence ID" value="GFE50076.1"/>
    <property type="molecule type" value="Genomic_DNA"/>
</dbReference>
<comment type="caution">
    <text evidence="2">The sequence shown here is derived from an EMBL/GenBank/DDBJ whole genome shotgun (WGS) entry which is preliminary data.</text>
</comment>
<keyword evidence="1" id="KW-0472">Membrane</keyword>
<evidence type="ECO:0008006" key="4">
    <source>
        <dbReference type="Google" id="ProtNLM"/>
    </source>
</evidence>
<dbReference type="Proteomes" id="UP000436522">
    <property type="component" value="Unassembled WGS sequence"/>
</dbReference>
<reference evidence="2 3" key="1">
    <citation type="submission" date="2019-12" db="EMBL/GenBank/DDBJ databases">
        <title>Roseobacter cerasinus sp. nov., isolated from seawater around aquaculture.</title>
        <authorList>
            <person name="Muramatsu S."/>
            <person name="Takabe Y."/>
            <person name="Mori K."/>
            <person name="Takaichi S."/>
            <person name="Hanada S."/>
        </authorList>
    </citation>
    <scope>NUCLEOTIDE SEQUENCE [LARGE SCALE GENOMIC DNA]</scope>
    <source>
        <strain evidence="2 3">AI77</strain>
    </source>
</reference>
<protein>
    <recommendedName>
        <fullName evidence="4">NfeD-like C-terminal domain-containing protein</fullName>
    </recommendedName>
</protein>
<dbReference type="AlphaFoldDB" id="A0A640VV16"/>
<proteinExistence type="predicted"/>
<feature type="transmembrane region" description="Helical" evidence="1">
    <location>
        <begin position="54"/>
        <end position="74"/>
    </location>
</feature>
<accession>A0A640VV16</accession>
<organism evidence="2 3">
    <name type="scientific">Roseobacter cerasinus</name>
    <dbReference type="NCBI Taxonomy" id="2602289"/>
    <lineage>
        <taxon>Bacteria</taxon>
        <taxon>Pseudomonadati</taxon>
        <taxon>Pseudomonadota</taxon>
        <taxon>Alphaproteobacteria</taxon>
        <taxon>Rhodobacterales</taxon>
        <taxon>Roseobacteraceae</taxon>
        <taxon>Roseobacter</taxon>
    </lineage>
</organism>
<evidence type="ECO:0000313" key="3">
    <source>
        <dbReference type="Proteomes" id="UP000436522"/>
    </source>
</evidence>
<gene>
    <name evidence="2" type="ORF">So717_18290</name>
</gene>
<keyword evidence="3" id="KW-1185">Reference proteome</keyword>
<dbReference type="RefSeq" id="WP_159976403.1">
    <property type="nucleotide sequence ID" value="NZ_BLIV01000003.1"/>
</dbReference>
<name>A0A640VV16_9RHOB</name>
<keyword evidence="1" id="KW-1133">Transmembrane helix</keyword>